<keyword evidence="10 12" id="KW-0413">Isomerase</keyword>
<dbReference type="CDD" id="cd18804">
    <property type="entry name" value="SF2_C_priA"/>
    <property type="match status" value="1"/>
</dbReference>
<dbReference type="Pfam" id="PF18074">
    <property type="entry name" value="PriA_C"/>
    <property type="match status" value="1"/>
</dbReference>
<dbReference type="AlphaFoldDB" id="A0AAN5AJK5"/>
<dbReference type="InterPro" id="IPR040498">
    <property type="entry name" value="PriA_CRR"/>
</dbReference>
<evidence type="ECO:0000256" key="12">
    <source>
        <dbReference type="HAMAP-Rule" id="MF_00983"/>
    </source>
</evidence>
<evidence type="ECO:0000256" key="9">
    <source>
        <dbReference type="ARBA" id="ARBA00023125"/>
    </source>
</evidence>
<evidence type="ECO:0000256" key="5">
    <source>
        <dbReference type="ARBA" id="ARBA00022801"/>
    </source>
</evidence>
<dbReference type="HAMAP" id="MF_00983">
    <property type="entry name" value="PriA"/>
    <property type="match status" value="1"/>
</dbReference>
<dbReference type="InterPro" id="IPR011545">
    <property type="entry name" value="DEAD/DEAH_box_helicase_dom"/>
</dbReference>
<dbReference type="GO" id="GO:0005524">
    <property type="term" value="F:ATP binding"/>
    <property type="evidence" value="ECO:0007669"/>
    <property type="project" value="UniProtKB-UniRule"/>
</dbReference>
<comment type="subunit">
    <text evidence="12">Component of the replication restart primosome.</text>
</comment>
<comment type="caution">
    <text evidence="15">The sequence shown here is derived from an EMBL/GenBank/DDBJ whole genome shotgun (WGS) entry which is preliminary data.</text>
</comment>
<evidence type="ECO:0000256" key="2">
    <source>
        <dbReference type="ARBA" id="ARBA00022705"/>
    </source>
</evidence>
<dbReference type="GO" id="GO:1990077">
    <property type="term" value="C:primosome complex"/>
    <property type="evidence" value="ECO:0007669"/>
    <property type="project" value="UniProtKB-UniRule"/>
</dbReference>
<keyword evidence="6 12" id="KW-0347">Helicase</keyword>
<keyword evidence="5 12" id="KW-0378">Hydrolase</keyword>
<dbReference type="InterPro" id="IPR041236">
    <property type="entry name" value="PriA_C"/>
</dbReference>
<keyword evidence="4 12" id="KW-0547">Nucleotide-binding</keyword>
<dbReference type="FunFam" id="3.40.1440.60:FF:000001">
    <property type="entry name" value="Primosomal protein N"/>
    <property type="match status" value="1"/>
</dbReference>
<feature type="binding site" evidence="12">
    <location>
        <position position="545"/>
    </location>
    <ligand>
        <name>Zn(2+)</name>
        <dbReference type="ChEBI" id="CHEBI:29105"/>
        <label>2</label>
    </ligand>
</feature>
<evidence type="ECO:0000256" key="3">
    <source>
        <dbReference type="ARBA" id="ARBA00022723"/>
    </source>
</evidence>
<dbReference type="SMART" id="SM00487">
    <property type="entry name" value="DEXDc"/>
    <property type="match status" value="1"/>
</dbReference>
<keyword evidence="7 12" id="KW-0862">Zinc</keyword>
<comment type="similarity">
    <text evidence="12">Belongs to the helicase family. PriA subfamily.</text>
</comment>
<evidence type="ECO:0000256" key="8">
    <source>
        <dbReference type="ARBA" id="ARBA00022840"/>
    </source>
</evidence>
<dbReference type="InterPro" id="IPR027417">
    <property type="entry name" value="P-loop_NTPase"/>
</dbReference>
<feature type="binding site" evidence="12">
    <location>
        <position position="539"/>
    </location>
    <ligand>
        <name>Zn(2+)</name>
        <dbReference type="ChEBI" id="CHEBI:29105"/>
        <label>1</label>
    </ligand>
</feature>
<dbReference type="SUPFAM" id="SSF52540">
    <property type="entry name" value="P-loop containing nucleoside triphosphate hydrolases"/>
    <property type="match status" value="2"/>
</dbReference>
<dbReference type="GO" id="GO:0006269">
    <property type="term" value="P:DNA replication, synthesis of primer"/>
    <property type="evidence" value="ECO:0007669"/>
    <property type="project" value="UniProtKB-KW"/>
</dbReference>
<dbReference type="CDD" id="cd17929">
    <property type="entry name" value="DEXHc_priA"/>
    <property type="match status" value="1"/>
</dbReference>
<evidence type="ECO:0000313" key="16">
    <source>
        <dbReference type="Proteomes" id="UP001310022"/>
    </source>
</evidence>
<dbReference type="EC" id="5.6.2.4" evidence="12"/>
<dbReference type="PROSITE" id="PS51194">
    <property type="entry name" value="HELICASE_CTER"/>
    <property type="match status" value="1"/>
</dbReference>
<dbReference type="InterPro" id="IPR001650">
    <property type="entry name" value="Helicase_C-like"/>
</dbReference>
<feature type="domain" description="Helicase ATP-binding" evidence="13">
    <location>
        <begin position="306"/>
        <end position="473"/>
    </location>
</feature>
<dbReference type="Pfam" id="PF00271">
    <property type="entry name" value="Helicase_C"/>
    <property type="match status" value="1"/>
</dbReference>
<proteinExistence type="inferred from homology"/>
<organism evidence="15 16">
    <name type="scientific">Persicobacter diffluens</name>
    <dbReference type="NCBI Taxonomy" id="981"/>
    <lineage>
        <taxon>Bacteria</taxon>
        <taxon>Pseudomonadati</taxon>
        <taxon>Bacteroidota</taxon>
        <taxon>Cytophagia</taxon>
        <taxon>Cytophagales</taxon>
        <taxon>Persicobacteraceae</taxon>
        <taxon>Persicobacter</taxon>
    </lineage>
</organism>
<evidence type="ECO:0000259" key="14">
    <source>
        <dbReference type="PROSITE" id="PS51194"/>
    </source>
</evidence>
<dbReference type="InterPro" id="IPR005259">
    <property type="entry name" value="PriA"/>
</dbReference>
<sequence>MSLFPIEETPITYADVMVPLAVPNLFTYKVPEDFVPFLEIGFRVIVPFGSKITTGIVAKIHDQAPAYKTKYIDNILDGRPVVSPQQIKLMHWMADYYMCTIGEVLIATLPAGMKISSDSKIQLHPDYDPEWSGVELNEKERLLVEHLLEQPHVDFKELPEIIGIKSPSKVIKSLVEKQAIILFEQVKDKYSPKKEKYVRLKEHWAEETALQQLFGLLEKKEKQQEVIMRYLQAVNIFDQPELNEIGLSKKSLTAQEVSPSAIKTLVKNQILEEFNVEISRIGHTSKTIPDQVELTPAQQKAKAEINQGFENNQPVLLHGITGSGKTELYISMIQEALDSGVQVLLALPEIALTTQIVDRLSKYFGDQMGVYHSKYSDNERVEVWKGVVNGTIQFVVGVRSSLLLPFDHLGLIIVDECHETSFKQYDPAPRYYGADLALVLGHLHQARLVMGSATPSFEQFYLAEKGKYKLVQLTERFGQAQLPEIQLVDISRERKAKTMQGPYSSVLVKALEEALKKGEQAIIFQNRRGYAPVLICEDCGTVHQCPNCAVSLTKHQFQNELKCHYCGYKAAVPHECFACGSKDLVDQGFGTQKLEESLQQIFPEISIQRMDLDTTRNKYSYQTIIDDFEKQKIQVLIGTQMVTKGLDFEGVSLVGIVDADRMLGFPDFRSNERAYQMMTQVGGRAGRRAERKGKVIIQSRDLAQATLHTVVEQNYTGLYKNEIAEREEFHYPPFRRLIKIVVKHREERVCQQAAVYLNAVLQEWLGTHRALGAQSPAVSKIRNEYIREIIVKLERENIDLKKAKRLMQQAIIETEKQAAFKKVRIYCDVDPY</sequence>
<dbReference type="GO" id="GO:0008270">
    <property type="term" value="F:zinc ion binding"/>
    <property type="evidence" value="ECO:0007669"/>
    <property type="project" value="UniProtKB-UniRule"/>
</dbReference>
<comment type="catalytic activity">
    <reaction evidence="12">
        <text>Couples ATP hydrolysis with the unwinding of duplex DNA by translocating in the 3'-5' direction.</text>
        <dbReference type="EC" id="5.6.2.4"/>
    </reaction>
</comment>
<dbReference type="FunFam" id="3.40.50.300:FF:000489">
    <property type="entry name" value="Primosome assembly protein PriA"/>
    <property type="match status" value="1"/>
</dbReference>
<feature type="binding site" evidence="12">
    <location>
        <position position="576"/>
    </location>
    <ligand>
        <name>Zn(2+)</name>
        <dbReference type="ChEBI" id="CHEBI:29105"/>
        <label>1</label>
    </ligand>
</feature>
<dbReference type="SMART" id="SM00490">
    <property type="entry name" value="HELICc"/>
    <property type="match status" value="1"/>
</dbReference>
<evidence type="ECO:0000313" key="15">
    <source>
        <dbReference type="EMBL" id="GJM61134.1"/>
    </source>
</evidence>
<dbReference type="GO" id="GO:0006270">
    <property type="term" value="P:DNA replication initiation"/>
    <property type="evidence" value="ECO:0007669"/>
    <property type="project" value="TreeGrafter"/>
</dbReference>
<protein>
    <recommendedName>
        <fullName evidence="12">Replication restart protein PriA</fullName>
    </recommendedName>
    <alternativeName>
        <fullName evidence="12">ATP-dependent DNA helicase PriA</fullName>
        <ecNumber evidence="12">5.6.2.4</ecNumber>
    </alternativeName>
    <alternativeName>
        <fullName evidence="12">DNA 3'-5' helicase PriA</fullName>
    </alternativeName>
</protein>
<dbReference type="Proteomes" id="UP001310022">
    <property type="component" value="Unassembled WGS sequence"/>
</dbReference>
<dbReference type="GO" id="GO:0003677">
    <property type="term" value="F:DNA binding"/>
    <property type="evidence" value="ECO:0007669"/>
    <property type="project" value="UniProtKB-UniRule"/>
</dbReference>
<evidence type="ECO:0000256" key="10">
    <source>
        <dbReference type="ARBA" id="ARBA00023235"/>
    </source>
</evidence>
<feature type="binding site" evidence="12">
    <location>
        <position position="563"/>
    </location>
    <ligand>
        <name>Zn(2+)</name>
        <dbReference type="ChEBI" id="CHEBI:29105"/>
        <label>2</label>
    </ligand>
</feature>
<feature type="binding site" evidence="12">
    <location>
        <position position="579"/>
    </location>
    <ligand>
        <name>Zn(2+)</name>
        <dbReference type="ChEBI" id="CHEBI:29105"/>
        <label>1</label>
    </ligand>
</feature>
<comment type="function">
    <text evidence="12">Initiates the restart of stalled replication forks, which reloads the replicative helicase on sites other than the origin of replication. Recognizes and binds to abandoned replication forks and remodels them to uncover a helicase loading site. Promotes assembly of the primosome at these replication forks.</text>
</comment>
<dbReference type="GO" id="GO:0016787">
    <property type="term" value="F:hydrolase activity"/>
    <property type="evidence" value="ECO:0007669"/>
    <property type="project" value="UniProtKB-KW"/>
</dbReference>
<evidence type="ECO:0000256" key="6">
    <source>
        <dbReference type="ARBA" id="ARBA00022806"/>
    </source>
</evidence>
<dbReference type="PANTHER" id="PTHR30580">
    <property type="entry name" value="PRIMOSOMAL PROTEIN N"/>
    <property type="match status" value="1"/>
</dbReference>
<dbReference type="Gene3D" id="3.40.50.300">
    <property type="entry name" value="P-loop containing nucleotide triphosphate hydrolases"/>
    <property type="match status" value="2"/>
</dbReference>
<dbReference type="Gene3D" id="3.40.1440.60">
    <property type="entry name" value="PriA, 3(prime) DNA-binding domain"/>
    <property type="match status" value="1"/>
</dbReference>
<dbReference type="RefSeq" id="WP_338236745.1">
    <property type="nucleotide sequence ID" value="NZ_BQKE01000001.1"/>
</dbReference>
<keyword evidence="16" id="KW-1185">Reference proteome</keyword>
<dbReference type="Pfam" id="PF00270">
    <property type="entry name" value="DEAD"/>
    <property type="match status" value="1"/>
</dbReference>
<dbReference type="PANTHER" id="PTHR30580:SF0">
    <property type="entry name" value="PRIMOSOMAL PROTEIN N"/>
    <property type="match status" value="1"/>
</dbReference>
<feature type="binding site" evidence="12">
    <location>
        <position position="536"/>
    </location>
    <ligand>
        <name>Zn(2+)</name>
        <dbReference type="ChEBI" id="CHEBI:29105"/>
        <label>1</label>
    </ligand>
</feature>
<dbReference type="InterPro" id="IPR041222">
    <property type="entry name" value="PriA_3primeBD"/>
</dbReference>
<feature type="binding site" evidence="12">
    <location>
        <position position="566"/>
    </location>
    <ligand>
        <name>Zn(2+)</name>
        <dbReference type="ChEBI" id="CHEBI:29105"/>
        <label>2</label>
    </ligand>
</feature>
<reference evidence="15 16" key="1">
    <citation type="submission" date="2021-12" db="EMBL/GenBank/DDBJ databases">
        <title>Genome sequencing of bacteria with rrn-lacking chromosome and rrn-plasmid.</title>
        <authorList>
            <person name="Anda M."/>
            <person name="Iwasaki W."/>
        </authorList>
    </citation>
    <scope>NUCLEOTIDE SEQUENCE [LARGE SCALE GENOMIC DNA]</scope>
    <source>
        <strain evidence="15 16">NBRC 15940</strain>
    </source>
</reference>
<dbReference type="Pfam" id="PF18319">
    <property type="entry name" value="Zn_ribbon_PriA"/>
    <property type="match status" value="1"/>
</dbReference>
<keyword evidence="8 12" id="KW-0067">ATP-binding</keyword>
<comment type="catalytic activity">
    <reaction evidence="11 12">
        <text>ATP + H2O = ADP + phosphate + H(+)</text>
        <dbReference type="Rhea" id="RHEA:13065"/>
        <dbReference type="ChEBI" id="CHEBI:15377"/>
        <dbReference type="ChEBI" id="CHEBI:15378"/>
        <dbReference type="ChEBI" id="CHEBI:30616"/>
        <dbReference type="ChEBI" id="CHEBI:43474"/>
        <dbReference type="ChEBI" id="CHEBI:456216"/>
        <dbReference type="EC" id="5.6.2.4"/>
    </reaction>
</comment>
<comment type="cofactor">
    <cofactor evidence="12">
        <name>Zn(2+)</name>
        <dbReference type="ChEBI" id="CHEBI:29105"/>
    </cofactor>
    <text evidence="12">Binds 2 zinc ions per subunit.</text>
</comment>
<evidence type="ECO:0000256" key="1">
    <source>
        <dbReference type="ARBA" id="ARBA00022515"/>
    </source>
</evidence>
<dbReference type="GO" id="GO:0043138">
    <property type="term" value="F:3'-5' DNA helicase activity"/>
    <property type="evidence" value="ECO:0007669"/>
    <property type="project" value="UniProtKB-EC"/>
</dbReference>
<accession>A0AAN5AJK5</accession>
<keyword evidence="3 12" id="KW-0479">Metal-binding</keyword>
<gene>
    <name evidence="12 15" type="primary">priA</name>
    <name evidence="15" type="ORF">PEDI_16860</name>
</gene>
<keyword evidence="1 12" id="KW-0639">Primosome</keyword>
<feature type="domain" description="Helicase C-terminal" evidence="14">
    <location>
        <begin position="556"/>
        <end position="729"/>
    </location>
</feature>
<dbReference type="GO" id="GO:0006310">
    <property type="term" value="P:DNA recombination"/>
    <property type="evidence" value="ECO:0007669"/>
    <property type="project" value="InterPro"/>
</dbReference>
<dbReference type="NCBIfam" id="TIGR00595">
    <property type="entry name" value="priA"/>
    <property type="match status" value="1"/>
</dbReference>
<dbReference type="InterPro" id="IPR042115">
    <property type="entry name" value="PriA_3primeBD_sf"/>
</dbReference>
<name>A0AAN5AJK5_9BACT</name>
<evidence type="ECO:0000259" key="13">
    <source>
        <dbReference type="PROSITE" id="PS51192"/>
    </source>
</evidence>
<dbReference type="PROSITE" id="PS51192">
    <property type="entry name" value="HELICASE_ATP_BIND_1"/>
    <property type="match status" value="1"/>
</dbReference>
<keyword evidence="2 12" id="KW-0235">DNA replication</keyword>
<feature type="binding site" evidence="12">
    <location>
        <position position="548"/>
    </location>
    <ligand>
        <name>Zn(2+)</name>
        <dbReference type="ChEBI" id="CHEBI:29105"/>
        <label>2</label>
    </ligand>
</feature>
<evidence type="ECO:0000256" key="11">
    <source>
        <dbReference type="ARBA" id="ARBA00048988"/>
    </source>
</evidence>
<dbReference type="InterPro" id="IPR014001">
    <property type="entry name" value="Helicase_ATP-bd"/>
</dbReference>
<dbReference type="Pfam" id="PF17764">
    <property type="entry name" value="PriA_3primeBD"/>
    <property type="match status" value="1"/>
</dbReference>
<dbReference type="GO" id="GO:0006302">
    <property type="term" value="P:double-strand break repair"/>
    <property type="evidence" value="ECO:0007669"/>
    <property type="project" value="InterPro"/>
</dbReference>
<evidence type="ECO:0000256" key="4">
    <source>
        <dbReference type="ARBA" id="ARBA00022741"/>
    </source>
</evidence>
<evidence type="ECO:0000256" key="7">
    <source>
        <dbReference type="ARBA" id="ARBA00022833"/>
    </source>
</evidence>
<keyword evidence="9 12" id="KW-0238">DNA-binding</keyword>
<dbReference type="EMBL" id="BQKE01000001">
    <property type="protein sequence ID" value="GJM61134.1"/>
    <property type="molecule type" value="Genomic_DNA"/>
</dbReference>